<dbReference type="RefSeq" id="WP_074882872.1">
    <property type="nucleotide sequence ID" value="NZ_FOXO01000001.1"/>
</dbReference>
<accession>A0A1I5PSB0</accession>
<evidence type="ECO:0000313" key="3">
    <source>
        <dbReference type="EMBL" id="SFP37002.1"/>
    </source>
</evidence>
<organism evidence="3 4">
    <name type="scientific">Butyrivibrio proteoclasticus</name>
    <dbReference type="NCBI Taxonomy" id="43305"/>
    <lineage>
        <taxon>Bacteria</taxon>
        <taxon>Bacillati</taxon>
        <taxon>Bacillota</taxon>
        <taxon>Clostridia</taxon>
        <taxon>Lachnospirales</taxon>
        <taxon>Lachnospiraceae</taxon>
        <taxon>Butyrivibrio</taxon>
    </lineage>
</organism>
<evidence type="ECO:0000259" key="2">
    <source>
        <dbReference type="Pfam" id="PF13586"/>
    </source>
</evidence>
<dbReference type="Pfam" id="PF05598">
    <property type="entry name" value="DUF772"/>
    <property type="match status" value="1"/>
</dbReference>
<dbReference type="NCBIfam" id="NF033578">
    <property type="entry name" value="transpos_IS5_1"/>
    <property type="match status" value="1"/>
</dbReference>
<feature type="domain" description="Transposase DDE" evidence="2">
    <location>
        <begin position="356"/>
        <end position="446"/>
    </location>
</feature>
<dbReference type="InterPro" id="IPR047710">
    <property type="entry name" value="Transpos_IS5-like"/>
</dbReference>
<dbReference type="PANTHER" id="PTHR33803">
    <property type="entry name" value="IS1478 TRANSPOSASE"/>
    <property type="match status" value="1"/>
</dbReference>
<gene>
    <name evidence="3" type="ORF">SAMN04487928_101126</name>
</gene>
<dbReference type="InterPro" id="IPR008490">
    <property type="entry name" value="Transposase_InsH_N"/>
</dbReference>
<dbReference type="InterPro" id="IPR025668">
    <property type="entry name" value="Tnp_DDE_dom"/>
</dbReference>
<dbReference type="EMBL" id="FOXO01000001">
    <property type="protein sequence ID" value="SFP37002.1"/>
    <property type="molecule type" value="Genomic_DNA"/>
</dbReference>
<dbReference type="PANTHER" id="PTHR33803:SF3">
    <property type="entry name" value="BLL1974 PROTEIN"/>
    <property type="match status" value="1"/>
</dbReference>
<reference evidence="4" key="1">
    <citation type="submission" date="2016-10" db="EMBL/GenBank/DDBJ databases">
        <authorList>
            <person name="Varghese N."/>
            <person name="Submissions S."/>
        </authorList>
    </citation>
    <scope>NUCLEOTIDE SEQUENCE [LARGE SCALE GENOMIC DNA]</scope>
    <source>
        <strain evidence="4">P18</strain>
    </source>
</reference>
<evidence type="ECO:0000259" key="1">
    <source>
        <dbReference type="Pfam" id="PF05598"/>
    </source>
</evidence>
<dbReference type="Proteomes" id="UP000182624">
    <property type="component" value="Unassembled WGS sequence"/>
</dbReference>
<keyword evidence="4" id="KW-1185">Reference proteome</keyword>
<feature type="domain" description="Transposase InsH N-terminal" evidence="1">
    <location>
        <begin position="27"/>
        <end position="118"/>
    </location>
</feature>
<dbReference type="AlphaFoldDB" id="A0A1I5PSB0"/>
<name>A0A1I5PSB0_9FIRM</name>
<dbReference type="Pfam" id="PF13586">
    <property type="entry name" value="DDE_Tnp_1_2"/>
    <property type="match status" value="1"/>
</dbReference>
<protein>
    <submittedName>
        <fullName evidence="3">Transposase domain</fullName>
    </submittedName>
</protein>
<proteinExistence type="predicted"/>
<sequence>MYKTPNYDYEQLSFTGFNATCGLQLDSQNEWIVIAGKLPWRAWETLYAAMFPTETGNVAKPCRMVMGSLIIQQHMGFTDRDLVAQLQQNPYYQYFIGLEAFQHDAPFARTLLVTWRKRLTLEFIIKANDLLCDAAPKTFMFRKGMAHFKRGVLVATQICDATVAPQYIRFPQDTSLLNEARMKLETMIDFFCEVYGFDKPRTYRKVAHKDYLAFARSKKPTKEAVRKAVKAQLSYVRRDLNYIDDFMHEGYAPAEKFIDNIIVIHILYEQQLFMYENNTHKVDNRIVSIHLPFVRPVMRGKAKAPTEFGAKLHLSVDELGFGRIENLSFNSYNEGPMLIEALTAYKYRNGEYPERVLVDQIYRTKANIAFCNTNGIRISGPKLGRPTKDDAKLRKERKVAAIDNTDRIEVERYFSTAKRRNGMGVIKRKREDTSLSTIAMSILVTNIFGTFKLAVEEYENESSNSSSNQKKCKS</sequence>
<evidence type="ECO:0000313" key="4">
    <source>
        <dbReference type="Proteomes" id="UP000182624"/>
    </source>
</evidence>